<reference evidence="5 6" key="1">
    <citation type="submission" date="2018-05" db="EMBL/GenBank/DDBJ databases">
        <title>Genomic Encyclopedia of Type Strains, Phase IV (KMG-IV): sequencing the most valuable type-strain genomes for metagenomic binning, comparative biology and taxonomic classification.</title>
        <authorList>
            <person name="Goeker M."/>
        </authorList>
    </citation>
    <scope>NUCLEOTIDE SEQUENCE [LARGE SCALE GENOMIC DNA]</scope>
    <source>
        <strain evidence="5 6">DSM 18773</strain>
    </source>
</reference>
<feature type="chain" id="PRO_5039663181" evidence="3">
    <location>
        <begin position="20"/>
        <end position="304"/>
    </location>
</feature>
<sequence length="304" mass="33758">MKCKVLLVALICIPMLVGCESTSSKNIMETYADDQKRAQEVDYREAMAMWKDTAKRNDLDYIMQVGRKISNSNKAVHPDAREVEEQVRVTVTDLAVKKIIDDLDKGEVHSADITLLSAKTYGYKDDPRLVELKAKIDPMLKELELVDNQKRAQEQAEKDSAEKAKAATATNYTQSPADKMRQYEKITGTVGLAVTGVQFEEKMDGFSSKDGSHHFLLISVSTKNDGSGTASVNPLYFTLVADGTAYPPNEQTYGMNGYFSSVDLPAGTDHKGWLCFFIPKSSRNVDIVYNNLIGDQATKHINLP</sequence>
<evidence type="ECO:0000313" key="5">
    <source>
        <dbReference type="EMBL" id="PWK05290.1"/>
    </source>
</evidence>
<evidence type="ECO:0000256" key="1">
    <source>
        <dbReference type="ARBA" id="ARBA00022729"/>
    </source>
</evidence>
<protein>
    <submittedName>
        <fullName evidence="5">Uncharacterized protein DUF4352</fullName>
    </submittedName>
</protein>
<feature type="signal peptide" evidence="3">
    <location>
        <begin position="1"/>
        <end position="19"/>
    </location>
</feature>
<evidence type="ECO:0000313" key="6">
    <source>
        <dbReference type="Proteomes" id="UP000245634"/>
    </source>
</evidence>
<dbReference type="InterPro" id="IPR029050">
    <property type="entry name" value="Immunoprotect_excell_Ig-like"/>
</dbReference>
<gene>
    <name evidence="5" type="ORF">C7459_12439</name>
</gene>
<dbReference type="InterPro" id="IPR029051">
    <property type="entry name" value="DUF4352"/>
</dbReference>
<dbReference type="Pfam" id="PF11611">
    <property type="entry name" value="DUF4352"/>
    <property type="match status" value="1"/>
</dbReference>
<evidence type="ECO:0000256" key="3">
    <source>
        <dbReference type="SAM" id="SignalP"/>
    </source>
</evidence>
<name>A0A316D378_9BACL</name>
<evidence type="ECO:0000259" key="4">
    <source>
        <dbReference type="Pfam" id="PF11611"/>
    </source>
</evidence>
<keyword evidence="6" id="KW-1185">Reference proteome</keyword>
<keyword evidence="1 3" id="KW-0732">Signal</keyword>
<organism evidence="5 6">
    <name type="scientific">Tumebacillus permanentifrigoris</name>
    <dbReference type="NCBI Taxonomy" id="378543"/>
    <lineage>
        <taxon>Bacteria</taxon>
        <taxon>Bacillati</taxon>
        <taxon>Bacillota</taxon>
        <taxon>Bacilli</taxon>
        <taxon>Bacillales</taxon>
        <taxon>Alicyclobacillaceae</taxon>
        <taxon>Tumebacillus</taxon>
    </lineage>
</organism>
<feature type="region of interest" description="Disordered" evidence="2">
    <location>
        <begin position="150"/>
        <end position="172"/>
    </location>
</feature>
<dbReference type="Proteomes" id="UP000245634">
    <property type="component" value="Unassembled WGS sequence"/>
</dbReference>
<accession>A0A316D378</accession>
<feature type="compositionally biased region" description="Basic and acidic residues" evidence="2">
    <location>
        <begin position="150"/>
        <end position="165"/>
    </location>
</feature>
<dbReference type="PROSITE" id="PS51257">
    <property type="entry name" value="PROKAR_LIPOPROTEIN"/>
    <property type="match status" value="1"/>
</dbReference>
<dbReference type="EMBL" id="QGGL01000024">
    <property type="protein sequence ID" value="PWK05290.1"/>
    <property type="molecule type" value="Genomic_DNA"/>
</dbReference>
<comment type="caution">
    <text evidence="5">The sequence shown here is derived from an EMBL/GenBank/DDBJ whole genome shotgun (WGS) entry which is preliminary data.</text>
</comment>
<feature type="domain" description="DUF4352" evidence="4">
    <location>
        <begin position="190"/>
        <end position="296"/>
    </location>
</feature>
<dbReference type="Gene3D" id="2.60.40.1240">
    <property type="match status" value="1"/>
</dbReference>
<proteinExistence type="predicted"/>
<dbReference type="RefSeq" id="WP_170119589.1">
    <property type="nucleotide sequence ID" value="NZ_QGGL01000024.1"/>
</dbReference>
<dbReference type="AlphaFoldDB" id="A0A316D378"/>
<evidence type="ECO:0000256" key="2">
    <source>
        <dbReference type="SAM" id="MobiDB-lite"/>
    </source>
</evidence>